<evidence type="ECO:0000313" key="1">
    <source>
        <dbReference type="EMBL" id="RDB27188.1"/>
    </source>
</evidence>
<dbReference type="Proteomes" id="UP000076154">
    <property type="component" value="Unassembled WGS sequence"/>
</dbReference>
<organism evidence="1 2">
    <name type="scientific">Hypsizygus marmoreus</name>
    <name type="common">White beech mushroom</name>
    <name type="synonym">Agaricus marmoreus</name>
    <dbReference type="NCBI Taxonomy" id="39966"/>
    <lineage>
        <taxon>Eukaryota</taxon>
        <taxon>Fungi</taxon>
        <taxon>Dikarya</taxon>
        <taxon>Basidiomycota</taxon>
        <taxon>Agaricomycotina</taxon>
        <taxon>Agaricomycetes</taxon>
        <taxon>Agaricomycetidae</taxon>
        <taxon>Agaricales</taxon>
        <taxon>Tricholomatineae</taxon>
        <taxon>Lyophyllaceae</taxon>
        <taxon>Hypsizygus</taxon>
    </lineage>
</organism>
<reference evidence="1" key="1">
    <citation type="submission" date="2018-04" db="EMBL/GenBank/DDBJ databases">
        <title>Whole genome sequencing of Hypsizygus marmoreus.</title>
        <authorList>
            <person name="Choi I.-G."/>
            <person name="Min B."/>
            <person name="Kim J.-G."/>
            <person name="Kim S."/>
            <person name="Oh Y.-L."/>
            <person name="Kong W.-S."/>
            <person name="Park H."/>
            <person name="Jeong J."/>
            <person name="Song E.-S."/>
        </authorList>
    </citation>
    <scope>NUCLEOTIDE SEQUENCE [LARGE SCALE GENOMIC DNA]</scope>
    <source>
        <strain evidence="1">51987-8</strain>
    </source>
</reference>
<gene>
    <name evidence="1" type="ORF">Hypma_004411</name>
</gene>
<evidence type="ECO:0000313" key="2">
    <source>
        <dbReference type="Proteomes" id="UP000076154"/>
    </source>
</evidence>
<dbReference type="EMBL" id="LUEZ02000017">
    <property type="protein sequence ID" value="RDB27188.1"/>
    <property type="molecule type" value="Genomic_DNA"/>
</dbReference>
<dbReference type="AlphaFoldDB" id="A0A369JZM1"/>
<name>A0A369JZM1_HYPMA</name>
<protein>
    <submittedName>
        <fullName evidence="1">Uncharacterized protein</fullName>
    </submittedName>
</protein>
<keyword evidence="2" id="KW-1185">Reference proteome</keyword>
<dbReference type="OrthoDB" id="3170088at2759"/>
<sequence>MVLRIAGYLLSREDARKWVQTTGHFESSVEEGPWEGGILTAWLKFSNMSKLFSEVRLRQWPKPTTLEGSPCMVFLERNWTDTDEPLVENRFDRFVKEWFLANGLRDIGVYDLEWTIIEDPRMDELYEKFGAIPKSREFEMLVNSKKPLPCRLPSYEEIVPFNFEEYSKALRAAEAKWRAEDMRKQGF</sequence>
<comment type="caution">
    <text evidence="1">The sequence shown here is derived from an EMBL/GenBank/DDBJ whole genome shotgun (WGS) entry which is preliminary data.</text>
</comment>
<proteinExistence type="predicted"/>
<dbReference type="InParanoid" id="A0A369JZM1"/>
<accession>A0A369JZM1</accession>